<evidence type="ECO:0000259" key="2">
    <source>
        <dbReference type="Pfam" id="PF13751"/>
    </source>
</evidence>
<dbReference type="Pfam" id="PF05598">
    <property type="entry name" value="DUF772"/>
    <property type="match status" value="1"/>
</dbReference>
<dbReference type="InterPro" id="IPR008490">
    <property type="entry name" value="Transposase_InsH_N"/>
</dbReference>
<dbReference type="PANTHER" id="PTHR33408">
    <property type="entry name" value="TRANSPOSASE"/>
    <property type="match status" value="1"/>
</dbReference>
<name>A0A0F9EEV3_9ZZZZ</name>
<dbReference type="PANTHER" id="PTHR33408:SF2">
    <property type="entry name" value="TRANSPOSASE DDE DOMAIN-CONTAINING PROTEIN"/>
    <property type="match status" value="1"/>
</dbReference>
<dbReference type="Pfam" id="PF13751">
    <property type="entry name" value="DDE_Tnp_1_6"/>
    <property type="match status" value="1"/>
</dbReference>
<gene>
    <name evidence="3" type="ORF">LCGC14_2084410</name>
</gene>
<accession>A0A0F9EEV3</accession>
<evidence type="ECO:0008006" key="4">
    <source>
        <dbReference type="Google" id="ProtNLM"/>
    </source>
</evidence>
<dbReference type="EMBL" id="LAZR01025258">
    <property type="protein sequence ID" value="KKL72489.1"/>
    <property type="molecule type" value="Genomic_DNA"/>
</dbReference>
<reference evidence="3" key="1">
    <citation type="journal article" date="2015" name="Nature">
        <title>Complex archaea that bridge the gap between prokaryotes and eukaryotes.</title>
        <authorList>
            <person name="Spang A."/>
            <person name="Saw J.H."/>
            <person name="Jorgensen S.L."/>
            <person name="Zaremba-Niedzwiedzka K."/>
            <person name="Martijn J."/>
            <person name="Lind A.E."/>
            <person name="van Eijk R."/>
            <person name="Schleper C."/>
            <person name="Guy L."/>
            <person name="Ettema T.J."/>
        </authorList>
    </citation>
    <scope>NUCLEOTIDE SEQUENCE</scope>
</reference>
<organism evidence="3">
    <name type="scientific">marine sediment metagenome</name>
    <dbReference type="NCBI Taxonomy" id="412755"/>
    <lineage>
        <taxon>unclassified sequences</taxon>
        <taxon>metagenomes</taxon>
        <taxon>ecological metagenomes</taxon>
    </lineage>
</organism>
<dbReference type="AlphaFoldDB" id="A0A0F9EEV3"/>
<evidence type="ECO:0000313" key="3">
    <source>
        <dbReference type="EMBL" id="KKL72489.1"/>
    </source>
</evidence>
<dbReference type="InterPro" id="IPR025668">
    <property type="entry name" value="Tnp_DDE_dom"/>
</dbReference>
<feature type="domain" description="Transposase InsH N-terminal" evidence="1">
    <location>
        <begin position="18"/>
        <end position="114"/>
    </location>
</feature>
<feature type="domain" description="Transposase DDE" evidence="2">
    <location>
        <begin position="307"/>
        <end position="427"/>
    </location>
</feature>
<protein>
    <recommendedName>
        <fullName evidence="4">Transposase DDE domain-containing protein</fullName>
    </recommendedName>
</protein>
<sequence>MMGKPNQLEPKLFYQGVSLDRRMPKDHPLRKIKQLVDFNFIRSKVADLYGTRGNESVDPAVILKLMFLLFYENIKSERALMSQLPLRMDWLWFCGYDLDEKTPDHSVISKARRRWGLEVFTEFFENILGQCVNADLVDGETIHVDSSMIDANASKDKLRCQFRVVGHNLYEELEDNAEPVPQKLQRRASTTDPDARLGKKYGKTTLGYKDHRAVDDKHGIVTATVTTPANVNDEKVLEEVITEHQTSTGIKVKTTVADKAYGTGENYKYLHEHGITPCISHKRKSCSCDSGFNPDKFLYNKKGDFYICPAGNQLKRIQFKRNKNATIYKADREICKQCRHFQKCVTSKNSGRQIQRNTNEEHIQWADNCLPIYERKRLMARRKYKAEGSFADAANNHGFKRSRFRGIEKVQIQNLMIAAIQNLRKLIHHISLKPAMQRANLASNLRLLADFFAYRPSLLPIIVFQP</sequence>
<comment type="caution">
    <text evidence="3">The sequence shown here is derived from an EMBL/GenBank/DDBJ whole genome shotgun (WGS) entry which is preliminary data.</text>
</comment>
<evidence type="ECO:0000259" key="1">
    <source>
        <dbReference type="Pfam" id="PF05598"/>
    </source>
</evidence>
<proteinExistence type="predicted"/>